<comment type="caution">
    <text evidence="3">The sequence shown here is derived from an EMBL/GenBank/DDBJ whole genome shotgun (WGS) entry which is preliminary data.</text>
</comment>
<reference evidence="3 4" key="1">
    <citation type="submission" date="2014-04" db="EMBL/GenBank/DDBJ databases">
        <title>Draft Genome Sequence of Lactobacillus animalis 381-IL-28.</title>
        <authorList>
            <person name="Sturino J.M."/>
            <person name="Rajendran M."/>
            <person name="Altermann E."/>
        </authorList>
    </citation>
    <scope>NUCLEOTIDE SEQUENCE [LARGE SCALE GENOMIC DNA]</scope>
    <source>
        <strain evidence="3 4">381-IL-28</strain>
    </source>
</reference>
<gene>
    <name evidence="3" type="ORF">Lani381_1273</name>
</gene>
<dbReference type="RefSeq" id="WP_052006369.1">
    <property type="nucleotide sequence ID" value="NZ_DBFOYY010000022.1"/>
</dbReference>
<accession>A0ABR4RNH1</accession>
<proteinExistence type="predicted"/>
<dbReference type="EMBL" id="JMHU01000014">
    <property type="protein sequence ID" value="KDA45648.1"/>
    <property type="molecule type" value="Genomic_DNA"/>
</dbReference>
<feature type="compositionally biased region" description="Low complexity" evidence="1">
    <location>
        <begin position="91"/>
        <end position="108"/>
    </location>
</feature>
<feature type="compositionally biased region" description="Basic and acidic residues" evidence="1">
    <location>
        <begin position="49"/>
        <end position="59"/>
    </location>
</feature>
<keyword evidence="4" id="KW-1185">Reference proteome</keyword>
<dbReference type="Gene3D" id="3.40.10.10">
    <property type="entry name" value="DNA Methylphosphotriester Repair Domain"/>
    <property type="match status" value="1"/>
</dbReference>
<feature type="compositionally biased region" description="Basic and acidic residues" evidence="1">
    <location>
        <begin position="109"/>
        <end position="123"/>
    </location>
</feature>
<evidence type="ECO:0000256" key="2">
    <source>
        <dbReference type="SAM" id="SignalP"/>
    </source>
</evidence>
<dbReference type="InterPro" id="IPR035451">
    <property type="entry name" value="Ada-like_dom_sf"/>
</dbReference>
<name>A0ABR4RNH1_9LACO</name>
<dbReference type="SUPFAM" id="SSF57884">
    <property type="entry name" value="Ada DNA repair protein, N-terminal domain (N-Ada 10)"/>
    <property type="match status" value="1"/>
</dbReference>
<evidence type="ECO:0000313" key="4">
    <source>
        <dbReference type="Proteomes" id="UP000027129"/>
    </source>
</evidence>
<feature type="compositionally biased region" description="Low complexity" evidence="1">
    <location>
        <begin position="124"/>
        <end position="151"/>
    </location>
</feature>
<feature type="compositionally biased region" description="Basic and acidic residues" evidence="1">
    <location>
        <begin position="76"/>
        <end position="90"/>
    </location>
</feature>
<feature type="region of interest" description="Disordered" evidence="1">
    <location>
        <begin position="33"/>
        <end position="172"/>
    </location>
</feature>
<protein>
    <submittedName>
        <fullName evidence="3">Protein TolA, tolA</fullName>
    </submittedName>
</protein>
<sequence length="223" mass="23328">MEIQAKKKRHAKASIIVAVLAFILCGAFAPTTKTEADSSEAQASLSSKKKADEAKKRSESIASSAKAESKRKAREKKAASEKKNSEEAESNKAASESIAQAQASSESLARAESERVAKEEASRASESAKVQAQAESESVAAAQTAADQSSTVEPAASNGGGHPVNNGDMNTADANAQGVIVGNANSIIYHVPGQRGYRMNSSNAVYFNTEAEAQAAGYRKAYR</sequence>
<organism evidence="3 4">
    <name type="scientific">Ligilactobacillus animalis</name>
    <dbReference type="NCBI Taxonomy" id="1605"/>
    <lineage>
        <taxon>Bacteria</taxon>
        <taxon>Bacillati</taxon>
        <taxon>Bacillota</taxon>
        <taxon>Bacilli</taxon>
        <taxon>Lactobacillales</taxon>
        <taxon>Lactobacillaceae</taxon>
        <taxon>Ligilactobacillus</taxon>
    </lineage>
</organism>
<feature type="chain" id="PRO_5045478850" evidence="2">
    <location>
        <begin position="30"/>
        <end position="223"/>
    </location>
</feature>
<evidence type="ECO:0000313" key="3">
    <source>
        <dbReference type="EMBL" id="KDA45648.1"/>
    </source>
</evidence>
<evidence type="ECO:0000256" key="1">
    <source>
        <dbReference type="SAM" id="MobiDB-lite"/>
    </source>
</evidence>
<feature type="signal peptide" evidence="2">
    <location>
        <begin position="1"/>
        <end position="29"/>
    </location>
</feature>
<keyword evidence="2" id="KW-0732">Signal</keyword>
<dbReference type="Proteomes" id="UP000027129">
    <property type="component" value="Unassembled WGS sequence"/>
</dbReference>